<dbReference type="PANTHER" id="PTHR22770">
    <property type="entry name" value="UBIQUITIN CONJUGATING ENZYME 7 INTERACTING PROTEIN-RELATED"/>
    <property type="match status" value="1"/>
</dbReference>
<accession>A0A1E1K3U1</accession>
<dbReference type="PROSITE" id="PS51873">
    <property type="entry name" value="TRIAD"/>
    <property type="match status" value="1"/>
</dbReference>
<evidence type="ECO:0000256" key="5">
    <source>
        <dbReference type="ARBA" id="ARBA00022771"/>
    </source>
</evidence>
<evidence type="ECO:0000256" key="1">
    <source>
        <dbReference type="ARBA" id="ARBA00004906"/>
    </source>
</evidence>
<dbReference type="AlphaFoldDB" id="A0A1E1K3U1"/>
<dbReference type="InterPro" id="IPR044066">
    <property type="entry name" value="TRIAD_supradom"/>
</dbReference>
<protein>
    <recommendedName>
        <fullName evidence="8">RING-type domain-containing protein</fullName>
    </recommendedName>
</protein>
<evidence type="ECO:0000313" key="10">
    <source>
        <dbReference type="Proteomes" id="UP000178129"/>
    </source>
</evidence>
<comment type="caution">
    <text evidence="9">The sequence shown here is derived from an EMBL/GenBank/DDBJ whole genome shotgun (WGS) entry which is preliminary data.</text>
</comment>
<dbReference type="InterPro" id="IPR051628">
    <property type="entry name" value="LUBAC_E3_Ligases"/>
</dbReference>
<dbReference type="InterPro" id="IPR013087">
    <property type="entry name" value="Znf_C2H2_type"/>
</dbReference>
<dbReference type="GO" id="GO:0043130">
    <property type="term" value="F:ubiquitin binding"/>
    <property type="evidence" value="ECO:0007669"/>
    <property type="project" value="TreeGrafter"/>
</dbReference>
<keyword evidence="5" id="KW-0863">Zinc-finger</keyword>
<dbReference type="Pfam" id="PF22191">
    <property type="entry name" value="IBR_1"/>
    <property type="match status" value="1"/>
</dbReference>
<evidence type="ECO:0000256" key="7">
    <source>
        <dbReference type="ARBA" id="ARBA00022833"/>
    </source>
</evidence>
<organism evidence="9 10">
    <name type="scientific">Rhynchosporium graminicola</name>
    <dbReference type="NCBI Taxonomy" id="2792576"/>
    <lineage>
        <taxon>Eukaryota</taxon>
        <taxon>Fungi</taxon>
        <taxon>Dikarya</taxon>
        <taxon>Ascomycota</taxon>
        <taxon>Pezizomycotina</taxon>
        <taxon>Leotiomycetes</taxon>
        <taxon>Helotiales</taxon>
        <taxon>Ploettnerulaceae</taxon>
        <taxon>Rhynchosporium</taxon>
    </lineage>
</organism>
<evidence type="ECO:0000256" key="4">
    <source>
        <dbReference type="ARBA" id="ARBA00022737"/>
    </source>
</evidence>
<keyword evidence="10" id="KW-1185">Reference proteome</keyword>
<dbReference type="PANTHER" id="PTHR22770:SF13">
    <property type="entry name" value="RING-TYPE DOMAIN-CONTAINING PROTEIN"/>
    <property type="match status" value="1"/>
</dbReference>
<dbReference type="GO" id="GO:0008270">
    <property type="term" value="F:zinc ion binding"/>
    <property type="evidence" value="ECO:0007669"/>
    <property type="project" value="UniProtKB-KW"/>
</dbReference>
<evidence type="ECO:0000259" key="8">
    <source>
        <dbReference type="PROSITE" id="PS51873"/>
    </source>
</evidence>
<gene>
    <name evidence="9" type="ORF">RCO7_10205</name>
</gene>
<keyword evidence="4" id="KW-0677">Repeat</keyword>
<dbReference type="GO" id="GO:0004842">
    <property type="term" value="F:ubiquitin-protein transferase activity"/>
    <property type="evidence" value="ECO:0007669"/>
    <property type="project" value="TreeGrafter"/>
</dbReference>
<proteinExistence type="predicted"/>
<name>A0A1E1K3U1_9HELO</name>
<evidence type="ECO:0000313" key="9">
    <source>
        <dbReference type="EMBL" id="CZS92775.1"/>
    </source>
</evidence>
<keyword evidence="2" id="KW-0808">Transferase</keyword>
<dbReference type="PROSITE" id="PS00028">
    <property type="entry name" value="ZINC_FINGER_C2H2_1"/>
    <property type="match status" value="1"/>
</dbReference>
<dbReference type="GO" id="GO:0043161">
    <property type="term" value="P:proteasome-mediated ubiquitin-dependent protein catabolic process"/>
    <property type="evidence" value="ECO:0007669"/>
    <property type="project" value="TreeGrafter"/>
</dbReference>
<evidence type="ECO:0000256" key="6">
    <source>
        <dbReference type="ARBA" id="ARBA00022786"/>
    </source>
</evidence>
<dbReference type="Gene3D" id="1.20.120.1750">
    <property type="match status" value="1"/>
</dbReference>
<comment type="pathway">
    <text evidence="1">Protein modification; protein ubiquitination.</text>
</comment>
<dbReference type="EMBL" id="FJUW01000006">
    <property type="protein sequence ID" value="CZS92775.1"/>
    <property type="molecule type" value="Genomic_DNA"/>
</dbReference>
<keyword evidence="3" id="KW-0479">Metal-binding</keyword>
<dbReference type="GO" id="GO:0097039">
    <property type="term" value="P:protein linear polyubiquitination"/>
    <property type="evidence" value="ECO:0007669"/>
    <property type="project" value="TreeGrafter"/>
</dbReference>
<keyword evidence="6" id="KW-0833">Ubl conjugation pathway</keyword>
<feature type="domain" description="RING-type" evidence="8">
    <location>
        <begin position="532"/>
        <end position="752"/>
    </location>
</feature>
<dbReference type="Proteomes" id="UP000178129">
    <property type="component" value="Unassembled WGS sequence"/>
</dbReference>
<sequence>MDSPGVRCTVSRIAGLNVNATAFIPANALQATAPEFSPLLRREYHGATVHYGPGAEVLQVRLTSDSSSIQIKGLSDASPANVQTVFDVLGINFPVASIQMNQSELGIIATIRFDDPAIAQLVLEKFAGSGLNSKLTMSLLINLPKPFQWVQLGGVKCSWTKNGSMGFIEYPSSTPGLESLSNTISHLLTPSGQAVKCIATRPSPYERTRHLRSFSLNNLDTNTNVSWVKETLANAGYPVPKKIKMVHVGSGTTLDDASCVTTIEGLLRSIGPLDSFSSAESTNGGRLMVNAIFCNPGDAMTAVSTLKDRFPVDFPASKKLTIENEVSMKVNILDKIASALDTKLQALCVEMQKNGRDRVQIRKQHGKGHTMVRFSDAGEHAVAELAKFKIEIEKLLVGTVVYESGVPVWDKWFGISEDAGKYLHWVSSTCKVYVLRSVAQGHLILYGGTDQHRRRAGDLLKAKIADLKVENAYTIRLAKNKSISETLEVLKPVFGEKLRLVVSGGSTMVKLLGSVADISKARLLLNPSSAPQAGECPICWGTPEEAAIHLDCGHTYCLSCFHDLCAAPIASEHLLPISCSGTTTTGIPCTHLINLSLLASHLTAVEFEHVLQLSFDFNVRTHPALFAFCRTIDCSTIYRRSSTTTIITTPTLTTCSSCLHTFDTLCGYHHPLLTCAEYADVIDGTDALLKNSKELGVKRCPSCRQALEKTGGCNHMTCGCGQHFCWVCGMGFEGPEETVSHLNEVHGGIESDDEDDDDVEDELQLPLVREDFDDGWQAFAPF</sequence>
<keyword evidence="7" id="KW-0862">Zinc</keyword>
<evidence type="ECO:0000256" key="2">
    <source>
        <dbReference type="ARBA" id="ARBA00022679"/>
    </source>
</evidence>
<dbReference type="SUPFAM" id="SSF57850">
    <property type="entry name" value="RING/U-box"/>
    <property type="match status" value="2"/>
</dbReference>
<dbReference type="STRING" id="914237.A0A1E1K3U1"/>
<evidence type="ECO:0000256" key="3">
    <source>
        <dbReference type="ARBA" id="ARBA00022723"/>
    </source>
</evidence>
<reference evidence="10" key="1">
    <citation type="submission" date="2016-03" db="EMBL/GenBank/DDBJ databases">
        <authorList>
            <person name="Ploux O."/>
        </authorList>
    </citation>
    <scope>NUCLEOTIDE SEQUENCE [LARGE SCALE GENOMIC DNA]</scope>
    <source>
        <strain evidence="10">UK7</strain>
    </source>
</reference>
<dbReference type="InParanoid" id="A0A1E1K3U1"/>
<dbReference type="GO" id="GO:0000151">
    <property type="term" value="C:ubiquitin ligase complex"/>
    <property type="evidence" value="ECO:0007669"/>
    <property type="project" value="TreeGrafter"/>
</dbReference>